<name>A0A409VE92_9AGAR</name>
<keyword evidence="3" id="KW-1185">Reference proteome</keyword>
<dbReference type="PANTHER" id="PTHR15396:SF1">
    <property type="entry name" value="RIBONUCLEASE P PROTEIN SUBUNIT P40"/>
    <property type="match status" value="1"/>
</dbReference>
<dbReference type="Pfam" id="PF08584">
    <property type="entry name" value="Ribonuc_P_40"/>
    <property type="match status" value="1"/>
</dbReference>
<dbReference type="GO" id="GO:0001682">
    <property type="term" value="P:tRNA 5'-leader removal"/>
    <property type="evidence" value="ECO:0007669"/>
    <property type="project" value="InterPro"/>
</dbReference>
<feature type="region of interest" description="Disordered" evidence="1">
    <location>
        <begin position="275"/>
        <end position="297"/>
    </location>
</feature>
<dbReference type="InterPro" id="IPR013893">
    <property type="entry name" value="RNase_P_Rpp40"/>
</dbReference>
<dbReference type="GO" id="GO:0004526">
    <property type="term" value="F:ribonuclease P activity"/>
    <property type="evidence" value="ECO:0007669"/>
    <property type="project" value="TreeGrafter"/>
</dbReference>
<sequence length="455" mass="50932">MVVYAYQELLVCDDPSSVFFAPMDMCNESNDEPDHMHDRKDLFISAIHDIFCLMSLPPLAKRRLKISKGILPSPHISNLALCHPFTKQLDIVFPANDAVLGALKGVQTSYARGKISLLELYEKAAGFVVGGESRLLILSNELKSEDCWCVDYRGVLTMCVGKETYERLGFVGRRLTFKGFEDRHVIELDLNVSAHTSAQRARFKEAFKTMGLLRQDIFGSGHADWDVLYCAVDTSVSLDEFKLFRESAVMTVAGTLRRMDDVHIPSTVLSEIKAESSSKMVVDQDNNDDDDEDDAESEERRVESFFEWVGMACLGSQRLYANDRVDPYIALYEPPEQGSVGSIVHLRWTGLLPPMFIDKILNQITATHEWPNFISLTALAYTQSPVSYIPRSKLAKGTANAAAAKVPIKLPQKDGEDTWSLILESGVQSDNPDKTITGQKWCLAECIGQWDARWG</sequence>
<dbReference type="EMBL" id="NHTK01006131">
    <property type="protein sequence ID" value="PPQ63107.1"/>
    <property type="molecule type" value="Genomic_DNA"/>
</dbReference>
<dbReference type="Proteomes" id="UP000284842">
    <property type="component" value="Unassembled WGS sequence"/>
</dbReference>
<dbReference type="AlphaFoldDB" id="A0A409VE92"/>
<dbReference type="PANTHER" id="PTHR15396">
    <property type="entry name" value="RIBONUCLEASE P PROTEIN SUBUNIT P40"/>
    <property type="match status" value="1"/>
</dbReference>
<reference evidence="2 3" key="1">
    <citation type="journal article" date="2018" name="Evol. Lett.">
        <title>Horizontal gene cluster transfer increased hallucinogenic mushroom diversity.</title>
        <authorList>
            <person name="Reynolds H.T."/>
            <person name="Vijayakumar V."/>
            <person name="Gluck-Thaler E."/>
            <person name="Korotkin H.B."/>
            <person name="Matheny P.B."/>
            <person name="Slot J.C."/>
        </authorList>
    </citation>
    <scope>NUCLEOTIDE SEQUENCE [LARGE SCALE GENOMIC DNA]</scope>
    <source>
        <strain evidence="2 3">2629</strain>
    </source>
</reference>
<proteinExistence type="predicted"/>
<gene>
    <name evidence="2" type="ORF">CVT24_005818</name>
</gene>
<feature type="compositionally biased region" description="Acidic residues" evidence="1">
    <location>
        <begin position="285"/>
        <end position="297"/>
    </location>
</feature>
<dbReference type="GO" id="GO:0000447">
    <property type="term" value="P:endonucleolytic cleavage in ITS1 to separate SSU-rRNA from 5.8S rRNA and LSU-rRNA from tricistronic rRNA transcript (SSU-rRNA, 5.8S rRNA, LSU-rRNA)"/>
    <property type="evidence" value="ECO:0007669"/>
    <property type="project" value="TreeGrafter"/>
</dbReference>
<dbReference type="GO" id="GO:0000171">
    <property type="term" value="F:ribonuclease MRP activity"/>
    <property type="evidence" value="ECO:0007669"/>
    <property type="project" value="TreeGrafter"/>
</dbReference>
<dbReference type="STRING" id="181874.A0A409VE92"/>
<dbReference type="GO" id="GO:0030681">
    <property type="term" value="C:multimeric ribonuclease P complex"/>
    <property type="evidence" value="ECO:0007669"/>
    <property type="project" value="TreeGrafter"/>
</dbReference>
<evidence type="ECO:0000256" key="1">
    <source>
        <dbReference type="SAM" id="MobiDB-lite"/>
    </source>
</evidence>
<protein>
    <submittedName>
        <fullName evidence="2">Uncharacterized protein</fullName>
    </submittedName>
</protein>
<dbReference type="InParanoid" id="A0A409VE92"/>
<dbReference type="OrthoDB" id="63112at2759"/>
<dbReference type="GO" id="GO:0000172">
    <property type="term" value="C:ribonuclease MRP complex"/>
    <property type="evidence" value="ECO:0007669"/>
    <property type="project" value="TreeGrafter"/>
</dbReference>
<accession>A0A409VE92</accession>
<evidence type="ECO:0000313" key="3">
    <source>
        <dbReference type="Proteomes" id="UP000284842"/>
    </source>
</evidence>
<organism evidence="2 3">
    <name type="scientific">Panaeolus cyanescens</name>
    <dbReference type="NCBI Taxonomy" id="181874"/>
    <lineage>
        <taxon>Eukaryota</taxon>
        <taxon>Fungi</taxon>
        <taxon>Dikarya</taxon>
        <taxon>Basidiomycota</taxon>
        <taxon>Agaricomycotina</taxon>
        <taxon>Agaricomycetes</taxon>
        <taxon>Agaricomycetidae</taxon>
        <taxon>Agaricales</taxon>
        <taxon>Agaricineae</taxon>
        <taxon>Galeropsidaceae</taxon>
        <taxon>Panaeolus</taxon>
    </lineage>
</organism>
<comment type="caution">
    <text evidence="2">The sequence shown here is derived from an EMBL/GenBank/DDBJ whole genome shotgun (WGS) entry which is preliminary data.</text>
</comment>
<evidence type="ECO:0000313" key="2">
    <source>
        <dbReference type="EMBL" id="PPQ63107.1"/>
    </source>
</evidence>